<dbReference type="CDD" id="cd08556">
    <property type="entry name" value="GDPD"/>
    <property type="match status" value="1"/>
</dbReference>
<dbReference type="Gene3D" id="3.20.20.190">
    <property type="entry name" value="Phosphatidylinositol (PI) phosphodiesterase"/>
    <property type="match status" value="1"/>
</dbReference>
<dbReference type="Pfam" id="PF03009">
    <property type="entry name" value="GDPD"/>
    <property type="match status" value="1"/>
</dbReference>
<dbReference type="EMBL" id="VSIX01000003">
    <property type="protein sequence ID" value="TYB32168.1"/>
    <property type="molecule type" value="Genomic_DNA"/>
</dbReference>
<protein>
    <submittedName>
        <fullName evidence="2">Glycerophosphodiester phosphodiesterase</fullName>
    </submittedName>
</protein>
<dbReference type="SUPFAM" id="SSF51695">
    <property type="entry name" value="PLC-like phosphodiesterases"/>
    <property type="match status" value="1"/>
</dbReference>
<dbReference type="PANTHER" id="PTHR46211:SF14">
    <property type="entry name" value="GLYCEROPHOSPHODIESTER PHOSPHODIESTERASE"/>
    <property type="match status" value="1"/>
</dbReference>
<organism evidence="2 3">
    <name type="scientific">Candidatus Mcinerneyibacterium aminivorans</name>
    <dbReference type="NCBI Taxonomy" id="2703815"/>
    <lineage>
        <taxon>Bacteria</taxon>
        <taxon>Candidatus Macinerneyibacteriota</taxon>
        <taxon>Candidatus Mcinerneyibacteria</taxon>
        <taxon>Candidatus Mcinerneyibacteriales</taxon>
        <taxon>Candidatus Mcinerneyibacteriaceae</taxon>
        <taxon>Candidatus Mcinerneyibacterium</taxon>
    </lineage>
</organism>
<comment type="caution">
    <text evidence="2">The sequence shown here is derived from an EMBL/GenBank/DDBJ whole genome shotgun (WGS) entry which is preliminary data.</text>
</comment>
<evidence type="ECO:0000259" key="1">
    <source>
        <dbReference type="PROSITE" id="PS51704"/>
    </source>
</evidence>
<reference evidence="2" key="1">
    <citation type="submission" date="2019-08" db="EMBL/GenBank/DDBJ databases">
        <title>Genomic characterization of a novel candidate phylum (ARYD3) from a high temperature, high salinity tertiary oil reservoir in north central Oklahoma, USA.</title>
        <authorList>
            <person name="Youssef N.H."/>
            <person name="Yadav A."/>
            <person name="Elshahed M.S."/>
        </authorList>
    </citation>
    <scope>NUCLEOTIDE SEQUENCE [LARGE SCALE GENOMIC DNA]</scope>
    <source>
        <strain evidence="2">ARYD3</strain>
    </source>
</reference>
<keyword evidence="3" id="KW-1185">Reference proteome</keyword>
<evidence type="ECO:0000313" key="2">
    <source>
        <dbReference type="EMBL" id="TYB32168.1"/>
    </source>
</evidence>
<proteinExistence type="predicted"/>
<dbReference type="InterPro" id="IPR030395">
    <property type="entry name" value="GP_PDE_dom"/>
</dbReference>
<dbReference type="GO" id="GO:0006629">
    <property type="term" value="P:lipid metabolic process"/>
    <property type="evidence" value="ECO:0007669"/>
    <property type="project" value="InterPro"/>
</dbReference>
<dbReference type="AlphaFoldDB" id="A0A5D0MLN7"/>
<accession>A0A5D0MLN7</accession>
<sequence>MKIGLHRAFHRIYGENNLNGLKNIEHEIDFVELDFQLTKDKKLILHHDEYDVDDSIISDTEKNLLKVDSTKGDVDVNSVLDYIMRETDLKINAEIKDSPLLDKKFSVDDYIKRFLKYPKDRIFYSSFNSNFIYSLKRKYPDMETGVVFESSFDLLKFRWDLIDNLHPHWSVVTAKMIETSHRLDKKIITYTVDSKNVFKKLKELKVDGVITNYPDKLL</sequence>
<gene>
    <name evidence="2" type="ORF">FXF47_00070</name>
</gene>
<name>A0A5D0MLN7_9BACT</name>
<evidence type="ECO:0000313" key="3">
    <source>
        <dbReference type="Proteomes" id="UP000324143"/>
    </source>
</evidence>
<feature type="domain" description="GP-PDE" evidence="1">
    <location>
        <begin position="1"/>
        <end position="218"/>
    </location>
</feature>
<dbReference type="InterPro" id="IPR017946">
    <property type="entry name" value="PLC-like_Pdiesterase_TIM-brl"/>
</dbReference>
<dbReference type="PANTHER" id="PTHR46211">
    <property type="entry name" value="GLYCEROPHOSPHORYL DIESTER PHOSPHODIESTERASE"/>
    <property type="match status" value="1"/>
</dbReference>
<dbReference type="PROSITE" id="PS51704">
    <property type="entry name" value="GP_PDE"/>
    <property type="match status" value="1"/>
</dbReference>
<dbReference type="Proteomes" id="UP000324143">
    <property type="component" value="Unassembled WGS sequence"/>
</dbReference>
<dbReference type="GO" id="GO:0008081">
    <property type="term" value="F:phosphoric diester hydrolase activity"/>
    <property type="evidence" value="ECO:0007669"/>
    <property type="project" value="InterPro"/>
</dbReference>